<dbReference type="InterPro" id="IPR006690">
    <property type="entry name" value="OMPA-like_CS"/>
</dbReference>
<evidence type="ECO:0000313" key="7">
    <source>
        <dbReference type="EMBL" id="MEA5445956.1"/>
    </source>
</evidence>
<dbReference type="Proteomes" id="UP001302316">
    <property type="component" value="Unassembled WGS sequence"/>
</dbReference>
<evidence type="ECO:0000256" key="5">
    <source>
        <dbReference type="SAM" id="MobiDB-lite"/>
    </source>
</evidence>
<dbReference type="PANTHER" id="PTHR30329">
    <property type="entry name" value="STATOR ELEMENT OF FLAGELLAR MOTOR COMPLEX"/>
    <property type="match status" value="1"/>
</dbReference>
<organism evidence="7 8">
    <name type="scientific">Natronospira elongata</name>
    <dbReference type="NCBI Taxonomy" id="3110268"/>
    <lineage>
        <taxon>Bacteria</taxon>
        <taxon>Pseudomonadati</taxon>
        <taxon>Pseudomonadota</taxon>
        <taxon>Gammaproteobacteria</taxon>
        <taxon>Natronospirales</taxon>
        <taxon>Natronospiraceae</taxon>
        <taxon>Natronospira</taxon>
    </lineage>
</organism>
<dbReference type="AlphaFoldDB" id="A0AAP6JG11"/>
<reference evidence="7 8" key="1">
    <citation type="submission" date="2023-12" db="EMBL/GenBank/DDBJ databases">
        <title>Whole-genome sequencing of halo(alkali)philic microorganisms from hypersaline lakes.</title>
        <authorList>
            <person name="Sorokin D.Y."/>
            <person name="Merkel A.Y."/>
            <person name="Messina E."/>
            <person name="Yakimov M."/>
        </authorList>
    </citation>
    <scope>NUCLEOTIDE SEQUENCE [LARGE SCALE GENOMIC DNA]</scope>
    <source>
        <strain evidence="7 8">AB-CW1</strain>
    </source>
</reference>
<feature type="region of interest" description="Disordered" evidence="5">
    <location>
        <begin position="1"/>
        <end position="24"/>
    </location>
</feature>
<dbReference type="Pfam" id="PF00691">
    <property type="entry name" value="OmpA"/>
    <property type="match status" value="1"/>
</dbReference>
<accession>A0AAP6JG11</accession>
<evidence type="ECO:0000256" key="4">
    <source>
        <dbReference type="PROSITE-ProRule" id="PRU00473"/>
    </source>
</evidence>
<comment type="subcellular location">
    <subcellularLocation>
        <location evidence="1">Cell outer membrane</location>
    </subcellularLocation>
</comment>
<protein>
    <submittedName>
        <fullName evidence="7">OmpA family protein</fullName>
    </submittedName>
</protein>
<keyword evidence="2 4" id="KW-0472">Membrane</keyword>
<dbReference type="PANTHER" id="PTHR30329:SF21">
    <property type="entry name" value="LIPOPROTEIN YIAD-RELATED"/>
    <property type="match status" value="1"/>
</dbReference>
<dbReference type="InterPro" id="IPR006664">
    <property type="entry name" value="OMP_bac"/>
</dbReference>
<dbReference type="PRINTS" id="PR01021">
    <property type="entry name" value="OMPADOMAIN"/>
</dbReference>
<dbReference type="Gene3D" id="3.30.1330.60">
    <property type="entry name" value="OmpA-like domain"/>
    <property type="match status" value="1"/>
</dbReference>
<dbReference type="GO" id="GO:0009279">
    <property type="term" value="C:cell outer membrane"/>
    <property type="evidence" value="ECO:0007669"/>
    <property type="project" value="UniProtKB-SubCell"/>
</dbReference>
<evidence type="ECO:0000256" key="3">
    <source>
        <dbReference type="ARBA" id="ARBA00023237"/>
    </source>
</evidence>
<dbReference type="PRINTS" id="PR01023">
    <property type="entry name" value="NAFLGMOTY"/>
</dbReference>
<comment type="caution">
    <text evidence="7">The sequence shown here is derived from an EMBL/GenBank/DDBJ whole genome shotgun (WGS) entry which is preliminary data.</text>
</comment>
<dbReference type="InterPro" id="IPR050330">
    <property type="entry name" value="Bact_OuterMem_StrucFunc"/>
</dbReference>
<dbReference type="PROSITE" id="PS51123">
    <property type="entry name" value="OMPA_2"/>
    <property type="match status" value="1"/>
</dbReference>
<dbReference type="InterPro" id="IPR006665">
    <property type="entry name" value="OmpA-like"/>
</dbReference>
<sequence>MSPDGASDARSNLTALQNDPELSSRARVEIRQAEEAVKLAEEPLSDSQAALGEHRVYMAEHRVEIAKARAAAKLAEDQRAQLDQDRSDTRLTARTREADRARSDASRARSSEADMQRRLEELEAKETERGMVITLGDVLFDTGSAQLRGDANHTLNKLVSFMRQYPDQRLVIEGHTDNVGGTALNQRLSQQRADSVRQYLTQNNIASNRISTSGMGLHRPIADNNSAAGRQQNRRVEIVIE</sequence>
<feature type="compositionally biased region" description="Polar residues" evidence="5">
    <location>
        <begin position="9"/>
        <end position="21"/>
    </location>
</feature>
<feature type="domain" description="OmpA-like" evidence="6">
    <location>
        <begin position="127"/>
        <end position="241"/>
    </location>
</feature>
<dbReference type="SUPFAM" id="SSF103088">
    <property type="entry name" value="OmpA-like"/>
    <property type="match status" value="1"/>
</dbReference>
<keyword evidence="8" id="KW-1185">Reference proteome</keyword>
<dbReference type="InterPro" id="IPR036737">
    <property type="entry name" value="OmpA-like_sf"/>
</dbReference>
<keyword evidence="3" id="KW-0998">Cell outer membrane</keyword>
<proteinExistence type="predicted"/>
<gene>
    <name evidence="7" type="ORF">VCB98_09005</name>
</gene>
<dbReference type="EMBL" id="JAYGII010000017">
    <property type="protein sequence ID" value="MEA5445956.1"/>
    <property type="molecule type" value="Genomic_DNA"/>
</dbReference>
<dbReference type="CDD" id="cd07185">
    <property type="entry name" value="OmpA_C-like"/>
    <property type="match status" value="1"/>
</dbReference>
<evidence type="ECO:0000256" key="2">
    <source>
        <dbReference type="ARBA" id="ARBA00023136"/>
    </source>
</evidence>
<name>A0AAP6JG11_9GAMM</name>
<evidence type="ECO:0000256" key="1">
    <source>
        <dbReference type="ARBA" id="ARBA00004442"/>
    </source>
</evidence>
<dbReference type="PROSITE" id="PS01068">
    <property type="entry name" value="OMPA_1"/>
    <property type="match status" value="1"/>
</dbReference>
<feature type="region of interest" description="Disordered" evidence="5">
    <location>
        <begin position="76"/>
        <end position="115"/>
    </location>
</feature>
<dbReference type="RefSeq" id="WP_346051886.1">
    <property type="nucleotide sequence ID" value="NZ_JAYGII010000017.1"/>
</dbReference>
<dbReference type="InterPro" id="IPR025511">
    <property type="entry name" value="DUF4398"/>
</dbReference>
<evidence type="ECO:0000313" key="8">
    <source>
        <dbReference type="Proteomes" id="UP001302316"/>
    </source>
</evidence>
<evidence type="ECO:0000259" key="6">
    <source>
        <dbReference type="PROSITE" id="PS51123"/>
    </source>
</evidence>
<dbReference type="Pfam" id="PF14346">
    <property type="entry name" value="DUF4398"/>
    <property type="match status" value="1"/>
</dbReference>